<evidence type="ECO:0000259" key="3">
    <source>
        <dbReference type="PROSITE" id="PS50222"/>
    </source>
</evidence>
<accession>A0A369VV21</accession>
<feature type="chain" id="PRO_5016959385" description="EF-hand domain-containing protein" evidence="2">
    <location>
        <begin position="22"/>
        <end position="135"/>
    </location>
</feature>
<evidence type="ECO:0000256" key="2">
    <source>
        <dbReference type="SAM" id="SignalP"/>
    </source>
</evidence>
<dbReference type="InterPro" id="IPR002048">
    <property type="entry name" value="EF_hand_dom"/>
</dbReference>
<dbReference type="GO" id="GO:0005509">
    <property type="term" value="F:calcium ion binding"/>
    <property type="evidence" value="ECO:0007669"/>
    <property type="project" value="InterPro"/>
</dbReference>
<name>A0A369VV21_9SPHN</name>
<reference evidence="4 5" key="1">
    <citation type="submission" date="2018-07" db="EMBL/GenBank/DDBJ databases">
        <title>a novel species of Sphingomonas isolated from the rhizosphere soil of Araceae plant.</title>
        <authorList>
            <person name="Zhiyong W."/>
            <person name="Qinglan Z."/>
            <person name="Zhiwei F."/>
            <person name="Ding X."/>
            <person name="Gejiao W."/>
            <person name="Shixue Z."/>
        </authorList>
    </citation>
    <scope>NUCLEOTIDE SEQUENCE [LARGE SCALE GENOMIC DNA]</scope>
    <source>
        <strain evidence="4 5">WZY 27</strain>
    </source>
</reference>
<dbReference type="InterPro" id="IPR011992">
    <property type="entry name" value="EF-hand-dom_pair"/>
</dbReference>
<dbReference type="OrthoDB" id="7596931at2"/>
<evidence type="ECO:0000313" key="5">
    <source>
        <dbReference type="Proteomes" id="UP000253918"/>
    </source>
</evidence>
<dbReference type="Gene3D" id="1.10.238.10">
    <property type="entry name" value="EF-hand"/>
    <property type="match status" value="1"/>
</dbReference>
<protein>
    <recommendedName>
        <fullName evidence="3">EF-hand domain-containing protein</fullName>
    </recommendedName>
</protein>
<organism evidence="4 5">
    <name type="scientific">Sphingomonas aracearum</name>
    <dbReference type="NCBI Taxonomy" id="2283317"/>
    <lineage>
        <taxon>Bacteria</taxon>
        <taxon>Pseudomonadati</taxon>
        <taxon>Pseudomonadota</taxon>
        <taxon>Alphaproteobacteria</taxon>
        <taxon>Sphingomonadales</taxon>
        <taxon>Sphingomonadaceae</taxon>
        <taxon>Sphingomonas</taxon>
    </lineage>
</organism>
<dbReference type="PROSITE" id="PS00018">
    <property type="entry name" value="EF_HAND_1"/>
    <property type="match status" value="1"/>
</dbReference>
<evidence type="ECO:0000313" key="4">
    <source>
        <dbReference type="EMBL" id="RDE04922.1"/>
    </source>
</evidence>
<feature type="region of interest" description="Disordered" evidence="1">
    <location>
        <begin position="105"/>
        <end position="135"/>
    </location>
</feature>
<proteinExistence type="predicted"/>
<dbReference type="AlphaFoldDB" id="A0A369VV21"/>
<comment type="caution">
    <text evidence="4">The sequence shown here is derived from an EMBL/GenBank/DDBJ whole genome shotgun (WGS) entry which is preliminary data.</text>
</comment>
<gene>
    <name evidence="4" type="ORF">DVW87_15270</name>
</gene>
<feature type="domain" description="EF-hand" evidence="3">
    <location>
        <begin position="46"/>
        <end position="81"/>
    </location>
</feature>
<feature type="signal peptide" evidence="2">
    <location>
        <begin position="1"/>
        <end position="21"/>
    </location>
</feature>
<dbReference type="Proteomes" id="UP000253918">
    <property type="component" value="Unassembled WGS sequence"/>
</dbReference>
<dbReference type="PROSITE" id="PS50222">
    <property type="entry name" value="EF_HAND_2"/>
    <property type="match status" value="1"/>
</dbReference>
<dbReference type="Pfam" id="PF13202">
    <property type="entry name" value="EF-hand_5"/>
    <property type="match status" value="3"/>
</dbReference>
<dbReference type="SUPFAM" id="SSF47473">
    <property type="entry name" value="EF-hand"/>
    <property type="match status" value="1"/>
</dbReference>
<keyword evidence="2" id="KW-0732">Signal</keyword>
<dbReference type="EMBL" id="QQNB01000003">
    <property type="protein sequence ID" value="RDE04922.1"/>
    <property type="molecule type" value="Genomic_DNA"/>
</dbReference>
<keyword evidence="5" id="KW-1185">Reference proteome</keyword>
<evidence type="ECO:0000256" key="1">
    <source>
        <dbReference type="SAM" id="MobiDB-lite"/>
    </source>
</evidence>
<dbReference type="InterPro" id="IPR018247">
    <property type="entry name" value="EF_Hand_1_Ca_BS"/>
</dbReference>
<sequence length="135" mass="14802">MHSCIGGTMRALPLLLLLALAGCGQNDDQRAEALDFEPPTNMPRTDYRAALDKRFFRLDRNGNGAIEAAEFRRPGRAVELDADKDGQVTRTEFVDGNLKRFDRADANHDGVMSSAERDASGLFGRRPQPAKTPAA</sequence>